<dbReference type="EMBL" id="FN645466">
    <property type="protein sequence ID" value="CBI78305.1"/>
    <property type="molecule type" value="Genomic_DNA"/>
</dbReference>
<accession>E6YN67</accession>
<dbReference type="AlphaFoldDB" id="E6YN67"/>
<organism evidence="1">
    <name type="scientific">Bartonella rochalimae ATCC BAA-1498</name>
    <dbReference type="NCBI Taxonomy" id="685782"/>
    <lineage>
        <taxon>Bacteria</taxon>
        <taxon>Pseudomonadati</taxon>
        <taxon>Pseudomonadota</taxon>
        <taxon>Alphaproteobacteria</taxon>
        <taxon>Hyphomicrobiales</taxon>
        <taxon>Bartonellaceae</taxon>
        <taxon>Bartonella</taxon>
    </lineage>
</organism>
<name>E6YN67_9HYPH</name>
<gene>
    <name evidence="1" type="ORF">BARRO_120079</name>
</gene>
<protein>
    <submittedName>
        <fullName evidence="1">Uncharacterized protein</fullName>
    </submittedName>
</protein>
<evidence type="ECO:0000313" key="1">
    <source>
        <dbReference type="EMBL" id="CBI78305.1"/>
    </source>
</evidence>
<reference evidence="1" key="1">
    <citation type="journal article" date="2011" name="PLoS Genet.">
        <title>Parallel evolution of a type IV secretion system in radiating lineages of the host-restricted bacterial pathogen Bartonella.</title>
        <authorList>
            <person name="Engel P."/>
            <person name="Salzburger W."/>
            <person name="Liesch M."/>
            <person name="Chang C.C."/>
            <person name="Maruyama S."/>
            <person name="Lanz C."/>
            <person name="Calteau A."/>
            <person name="Lajus A."/>
            <person name="Medigue C."/>
            <person name="Schuster S.C."/>
            <person name="Dehio C."/>
        </authorList>
    </citation>
    <scope>NUCLEOTIDE SEQUENCE</scope>
    <source>
        <strain evidence="1">ATCC BAA-1498</strain>
    </source>
</reference>
<proteinExistence type="predicted"/>
<sequence length="38" mass="4350">MQSLEKHHDGKNALFKGFFLAKDAFHKGFLVYSSFFVG</sequence>